<evidence type="ECO:0000256" key="6">
    <source>
        <dbReference type="RuleBase" id="RU003560"/>
    </source>
</evidence>
<dbReference type="RefSeq" id="WP_133358323.1">
    <property type="nucleotide sequence ID" value="NZ_SMUV01000046.1"/>
</dbReference>
<reference evidence="7 8" key="1">
    <citation type="submission" date="2019-03" db="EMBL/GenBank/DDBJ databases">
        <title>Ruegeria lutea sp. nov., a novel strain, isolated from marine sediment, the Masan Bay, South Korea.</title>
        <authorList>
            <person name="Kim J."/>
            <person name="Kim D.-Y."/>
            <person name="Lee S.-S."/>
        </authorList>
    </citation>
    <scope>NUCLEOTIDE SEQUENCE [LARGE SCALE GENOMIC DNA]</scope>
    <source>
        <strain evidence="7 8">318-1</strain>
    </source>
</reference>
<dbReference type="OrthoDB" id="9801834at2"/>
<dbReference type="EMBL" id="SMUV01000046">
    <property type="protein sequence ID" value="TDK51457.1"/>
    <property type="molecule type" value="Genomic_DNA"/>
</dbReference>
<dbReference type="FunFam" id="3.40.640.10:FF:000014">
    <property type="entry name" value="Adenosylmethionine-8-amino-7-oxononanoate aminotransferase, probable"/>
    <property type="match status" value="1"/>
</dbReference>
<evidence type="ECO:0000256" key="3">
    <source>
        <dbReference type="ARBA" id="ARBA00022576"/>
    </source>
</evidence>
<evidence type="ECO:0000256" key="1">
    <source>
        <dbReference type="ARBA" id="ARBA00001933"/>
    </source>
</evidence>
<dbReference type="SUPFAM" id="SSF53383">
    <property type="entry name" value="PLP-dependent transferases"/>
    <property type="match status" value="1"/>
</dbReference>
<dbReference type="GO" id="GO:0008483">
    <property type="term" value="F:transaminase activity"/>
    <property type="evidence" value="ECO:0007669"/>
    <property type="project" value="UniProtKB-KW"/>
</dbReference>
<dbReference type="PANTHER" id="PTHR43094:SF1">
    <property type="entry name" value="AMINOTRANSFERASE CLASS-III"/>
    <property type="match status" value="1"/>
</dbReference>
<dbReference type="InterPro" id="IPR049704">
    <property type="entry name" value="Aminotrans_3_PPA_site"/>
</dbReference>
<dbReference type="Proteomes" id="UP000295301">
    <property type="component" value="Unassembled WGS sequence"/>
</dbReference>
<dbReference type="PANTHER" id="PTHR43094">
    <property type="entry name" value="AMINOTRANSFERASE"/>
    <property type="match status" value="1"/>
</dbReference>
<dbReference type="InterPro" id="IPR015424">
    <property type="entry name" value="PyrdxlP-dep_Trfase"/>
</dbReference>
<dbReference type="AlphaFoldDB" id="A0A4R5VFQ4"/>
<evidence type="ECO:0000256" key="2">
    <source>
        <dbReference type="ARBA" id="ARBA00008954"/>
    </source>
</evidence>
<dbReference type="CDD" id="cd00610">
    <property type="entry name" value="OAT_like"/>
    <property type="match status" value="1"/>
</dbReference>
<dbReference type="GO" id="GO:0030170">
    <property type="term" value="F:pyridoxal phosphate binding"/>
    <property type="evidence" value="ECO:0007669"/>
    <property type="project" value="InterPro"/>
</dbReference>
<sequence length="460" mass="50101">MAKKPTDETKGIQAKDRYFLHPWEDVTSIGAEARTVIAKGDGIHITDSDGNRLIDGPGGMWCVNVGHGREEIVEAVAAQMRDLTYFSPWSATAPPAAILAERLAGLAPGDLNNVFFTTGGSTAVDSALRFAFFYNNCLGRPDKKHIISRVGAYHGSTHLAASCSGKMLEKANMDMDEDRVHLIPNPNPALRPASMSLEDICDQKVADLENKILELGPDKVAAFIAEPVLASGGVIIPPEGYYRRCHELCRKHDVLFIADEVVTAFGRLGHYFASRDVFGVEPDMLTTAKGLTSGYVPMGALFISDRLMADIKAAGNEPKGFFSGFTYSGHPVAAAAALANLDIFERDALLEHVRNVAPHFEKRLQELADLPMVRDIRVKGLMAGVECCLNPEEPDDERDMNFLLEVDEICQDNGLLLRPVYSSAVLSPPLTITTTQIDALVGILKQGLETAWERRISGPL</sequence>
<accession>A0A4R5VFQ4</accession>
<comment type="similarity">
    <text evidence="2 6">Belongs to the class-III pyridoxal-phosphate-dependent aminotransferase family.</text>
</comment>
<protein>
    <submittedName>
        <fullName evidence="7">Aminotransferase</fullName>
    </submittedName>
</protein>
<keyword evidence="5 6" id="KW-0663">Pyridoxal phosphate</keyword>
<name>A0A4R5VFQ4_9RHOB</name>
<evidence type="ECO:0000313" key="8">
    <source>
        <dbReference type="Proteomes" id="UP000295301"/>
    </source>
</evidence>
<dbReference type="Gene3D" id="3.90.1150.10">
    <property type="entry name" value="Aspartate Aminotransferase, domain 1"/>
    <property type="match status" value="1"/>
</dbReference>
<proteinExistence type="inferred from homology"/>
<dbReference type="Gene3D" id="3.40.640.10">
    <property type="entry name" value="Type I PLP-dependent aspartate aminotransferase-like (Major domain)"/>
    <property type="match status" value="1"/>
</dbReference>
<evidence type="ECO:0000313" key="7">
    <source>
        <dbReference type="EMBL" id="TDK51457.1"/>
    </source>
</evidence>
<dbReference type="InterPro" id="IPR015422">
    <property type="entry name" value="PyrdxlP-dep_Trfase_small"/>
</dbReference>
<dbReference type="InterPro" id="IPR015421">
    <property type="entry name" value="PyrdxlP-dep_Trfase_major"/>
</dbReference>
<keyword evidence="3 7" id="KW-0032">Aminotransferase</keyword>
<comment type="cofactor">
    <cofactor evidence="1">
        <name>pyridoxal 5'-phosphate</name>
        <dbReference type="ChEBI" id="CHEBI:597326"/>
    </cofactor>
</comment>
<comment type="caution">
    <text evidence="7">The sequence shown here is derived from an EMBL/GenBank/DDBJ whole genome shotgun (WGS) entry which is preliminary data.</text>
</comment>
<dbReference type="PIRSF" id="PIRSF000521">
    <property type="entry name" value="Transaminase_4ab_Lys_Orn"/>
    <property type="match status" value="1"/>
</dbReference>
<evidence type="ECO:0000256" key="5">
    <source>
        <dbReference type="ARBA" id="ARBA00022898"/>
    </source>
</evidence>
<dbReference type="Pfam" id="PF00202">
    <property type="entry name" value="Aminotran_3"/>
    <property type="match status" value="1"/>
</dbReference>
<gene>
    <name evidence="7" type="ORF">E1832_03310</name>
</gene>
<dbReference type="NCBIfam" id="NF005447">
    <property type="entry name" value="PRK07036.1"/>
    <property type="match status" value="1"/>
</dbReference>
<dbReference type="PROSITE" id="PS00600">
    <property type="entry name" value="AA_TRANSFER_CLASS_3"/>
    <property type="match status" value="1"/>
</dbReference>
<keyword evidence="4 7" id="KW-0808">Transferase</keyword>
<evidence type="ECO:0000256" key="4">
    <source>
        <dbReference type="ARBA" id="ARBA00022679"/>
    </source>
</evidence>
<keyword evidence="8" id="KW-1185">Reference proteome</keyword>
<organism evidence="7 8">
    <name type="scientific">Antarcticimicrobium luteum</name>
    <dbReference type="NCBI Taxonomy" id="2547397"/>
    <lineage>
        <taxon>Bacteria</taxon>
        <taxon>Pseudomonadati</taxon>
        <taxon>Pseudomonadota</taxon>
        <taxon>Alphaproteobacteria</taxon>
        <taxon>Rhodobacterales</taxon>
        <taxon>Paracoccaceae</taxon>
        <taxon>Antarcticimicrobium</taxon>
    </lineage>
</organism>
<dbReference type="InterPro" id="IPR005814">
    <property type="entry name" value="Aminotrans_3"/>
</dbReference>